<dbReference type="EMBL" id="BMNC01000007">
    <property type="protein sequence ID" value="GGN06700.1"/>
    <property type="molecule type" value="Genomic_DNA"/>
</dbReference>
<name>A0ABQ2IFJ2_9PSEU</name>
<dbReference type="Proteomes" id="UP000597656">
    <property type="component" value="Unassembled WGS sequence"/>
</dbReference>
<sequence>MPTTAGVGCRTHNLTAVEISELSTDRLHEFAVYLAAAEAARETSYRIKIEEEGRRFRLEINGKLARVFARRTAQERPMRRGTQQDADGAHALVFVDLSFGAPAFYVTPADVERGDVEQYPGGWDRFAG</sequence>
<accession>A0ABQ2IFJ2</accession>
<gene>
    <name evidence="1" type="ORF">GCM10011609_52710</name>
</gene>
<proteinExistence type="predicted"/>
<protein>
    <submittedName>
        <fullName evidence="1">Uncharacterized protein</fullName>
    </submittedName>
</protein>
<evidence type="ECO:0000313" key="2">
    <source>
        <dbReference type="Proteomes" id="UP000597656"/>
    </source>
</evidence>
<evidence type="ECO:0000313" key="1">
    <source>
        <dbReference type="EMBL" id="GGN06700.1"/>
    </source>
</evidence>
<reference evidence="2" key="1">
    <citation type="journal article" date="2019" name="Int. J. Syst. Evol. Microbiol.">
        <title>The Global Catalogue of Microorganisms (GCM) 10K type strain sequencing project: providing services to taxonomists for standard genome sequencing and annotation.</title>
        <authorList>
            <consortium name="The Broad Institute Genomics Platform"/>
            <consortium name="The Broad Institute Genome Sequencing Center for Infectious Disease"/>
            <person name="Wu L."/>
            <person name="Ma J."/>
        </authorList>
    </citation>
    <scope>NUCLEOTIDE SEQUENCE [LARGE SCALE GENOMIC DNA]</scope>
    <source>
        <strain evidence="2">CGMCC 4.7319</strain>
    </source>
</reference>
<comment type="caution">
    <text evidence="1">The sequence shown here is derived from an EMBL/GenBank/DDBJ whole genome shotgun (WGS) entry which is preliminary data.</text>
</comment>
<keyword evidence="2" id="KW-1185">Reference proteome</keyword>
<organism evidence="1 2">
    <name type="scientific">Lentzea pudingi</name>
    <dbReference type="NCBI Taxonomy" id="1789439"/>
    <lineage>
        <taxon>Bacteria</taxon>
        <taxon>Bacillati</taxon>
        <taxon>Actinomycetota</taxon>
        <taxon>Actinomycetes</taxon>
        <taxon>Pseudonocardiales</taxon>
        <taxon>Pseudonocardiaceae</taxon>
        <taxon>Lentzea</taxon>
    </lineage>
</organism>